<organism evidence="2 3">
    <name type="scientific">Mycetomoellerius zeteki</name>
    <dbReference type="NCBI Taxonomy" id="64791"/>
    <lineage>
        <taxon>Eukaryota</taxon>
        <taxon>Metazoa</taxon>
        <taxon>Ecdysozoa</taxon>
        <taxon>Arthropoda</taxon>
        <taxon>Hexapoda</taxon>
        <taxon>Insecta</taxon>
        <taxon>Pterygota</taxon>
        <taxon>Neoptera</taxon>
        <taxon>Endopterygota</taxon>
        <taxon>Hymenoptera</taxon>
        <taxon>Apocrita</taxon>
        <taxon>Aculeata</taxon>
        <taxon>Formicoidea</taxon>
        <taxon>Formicidae</taxon>
        <taxon>Myrmicinae</taxon>
        <taxon>Mycetomoellerius</taxon>
    </lineage>
</organism>
<dbReference type="Gene3D" id="3.30.420.10">
    <property type="entry name" value="Ribonuclease H-like superfamily/Ribonuclease H"/>
    <property type="match status" value="1"/>
</dbReference>
<dbReference type="PANTHER" id="PTHR37984">
    <property type="entry name" value="PROTEIN CBG26694"/>
    <property type="match status" value="1"/>
</dbReference>
<dbReference type="InterPro" id="IPR001584">
    <property type="entry name" value="Integrase_cat-core"/>
</dbReference>
<protein>
    <submittedName>
        <fullName evidence="2">Pro-Pol polyprotein</fullName>
    </submittedName>
</protein>
<keyword evidence="3" id="KW-1185">Reference proteome</keyword>
<sequence>MKTTSSKETIQCLGSTFDLFDNPSELVSDRGTAFSSYEFANFVRDRNISHHLIAVAVPWANGIVERVNRFLKSSLRKVMEDLANWPDKVGDIQYVINNTFHSSIKASSSKLLLGYDKRNHLDLSLVRFLNNLAKSTLVAQNLEETEIVT</sequence>
<dbReference type="InterPro" id="IPR036397">
    <property type="entry name" value="RNaseH_sf"/>
</dbReference>
<evidence type="ECO:0000259" key="1">
    <source>
        <dbReference type="PROSITE" id="PS50994"/>
    </source>
</evidence>
<dbReference type="InterPro" id="IPR012337">
    <property type="entry name" value="RNaseH-like_sf"/>
</dbReference>
<dbReference type="EMBL" id="KQ982226">
    <property type="protein sequence ID" value="KYQ58870.1"/>
    <property type="molecule type" value="Genomic_DNA"/>
</dbReference>
<name>A0A151XF08_9HYME</name>
<dbReference type="AlphaFoldDB" id="A0A151XF08"/>
<evidence type="ECO:0000313" key="3">
    <source>
        <dbReference type="Proteomes" id="UP000075809"/>
    </source>
</evidence>
<dbReference type="PANTHER" id="PTHR37984:SF5">
    <property type="entry name" value="PROTEIN NYNRIN-LIKE"/>
    <property type="match status" value="1"/>
</dbReference>
<dbReference type="GO" id="GO:0003676">
    <property type="term" value="F:nucleic acid binding"/>
    <property type="evidence" value="ECO:0007669"/>
    <property type="project" value="InterPro"/>
</dbReference>
<feature type="domain" description="Integrase catalytic" evidence="1">
    <location>
        <begin position="1"/>
        <end position="116"/>
    </location>
</feature>
<dbReference type="Proteomes" id="UP000075809">
    <property type="component" value="Unassembled WGS sequence"/>
</dbReference>
<proteinExistence type="predicted"/>
<dbReference type="GO" id="GO:0015074">
    <property type="term" value="P:DNA integration"/>
    <property type="evidence" value="ECO:0007669"/>
    <property type="project" value="InterPro"/>
</dbReference>
<accession>A0A151XF08</accession>
<gene>
    <name evidence="2" type="ORF">ALC60_02125</name>
</gene>
<dbReference type="STRING" id="64791.A0A151XF08"/>
<dbReference type="InterPro" id="IPR050951">
    <property type="entry name" value="Retrovirus_Pol_polyprotein"/>
</dbReference>
<evidence type="ECO:0000313" key="2">
    <source>
        <dbReference type="EMBL" id="KYQ58870.1"/>
    </source>
</evidence>
<dbReference type="PROSITE" id="PS50994">
    <property type="entry name" value="INTEGRASE"/>
    <property type="match status" value="1"/>
</dbReference>
<reference evidence="2 3" key="1">
    <citation type="submission" date="2015-09" db="EMBL/GenBank/DDBJ databases">
        <title>Trachymyrmex zeteki WGS genome.</title>
        <authorList>
            <person name="Nygaard S."/>
            <person name="Hu H."/>
            <person name="Boomsma J."/>
            <person name="Zhang G."/>
        </authorList>
    </citation>
    <scope>NUCLEOTIDE SEQUENCE [LARGE SCALE GENOMIC DNA]</scope>
    <source>
        <strain evidence="2">Tzet28-1</strain>
        <tissue evidence="2">Whole body</tissue>
    </source>
</reference>
<dbReference type="SUPFAM" id="SSF53098">
    <property type="entry name" value="Ribonuclease H-like"/>
    <property type="match status" value="1"/>
</dbReference>